<evidence type="ECO:0000256" key="2">
    <source>
        <dbReference type="SAM" id="Phobius"/>
    </source>
</evidence>
<organism evidence="4 5">
    <name type="scientific">Carpinus fangiana</name>
    <dbReference type="NCBI Taxonomy" id="176857"/>
    <lineage>
        <taxon>Eukaryota</taxon>
        <taxon>Viridiplantae</taxon>
        <taxon>Streptophyta</taxon>
        <taxon>Embryophyta</taxon>
        <taxon>Tracheophyta</taxon>
        <taxon>Spermatophyta</taxon>
        <taxon>Magnoliopsida</taxon>
        <taxon>eudicotyledons</taxon>
        <taxon>Gunneridae</taxon>
        <taxon>Pentapetalae</taxon>
        <taxon>rosids</taxon>
        <taxon>fabids</taxon>
        <taxon>Fagales</taxon>
        <taxon>Betulaceae</taxon>
        <taxon>Carpinus</taxon>
    </lineage>
</organism>
<keyword evidence="2" id="KW-0812">Transmembrane</keyword>
<proteinExistence type="inferred from homology"/>
<accession>A0A5N6RPS8</accession>
<comment type="similarity">
    <text evidence="1">Belongs to the JARID1 histone demethylase family.</text>
</comment>
<dbReference type="GO" id="GO:0005737">
    <property type="term" value="C:cytoplasm"/>
    <property type="evidence" value="ECO:0007669"/>
    <property type="project" value="TreeGrafter"/>
</dbReference>
<dbReference type="Pfam" id="PF13621">
    <property type="entry name" value="Cupin_8"/>
    <property type="match status" value="1"/>
</dbReference>
<dbReference type="SUPFAM" id="SSF51197">
    <property type="entry name" value="Clavaminate synthase-like"/>
    <property type="match status" value="1"/>
</dbReference>
<evidence type="ECO:0000256" key="1">
    <source>
        <dbReference type="ARBA" id="ARBA00006801"/>
    </source>
</evidence>
<feature type="domain" description="JmjC" evidence="3">
    <location>
        <begin position="126"/>
        <end position="298"/>
    </location>
</feature>
<dbReference type="InterPro" id="IPR041667">
    <property type="entry name" value="Cupin_8"/>
</dbReference>
<keyword evidence="5" id="KW-1185">Reference proteome</keyword>
<keyword evidence="2" id="KW-1133">Transmembrane helix</keyword>
<dbReference type="PANTHER" id="PTHR12480">
    <property type="entry name" value="ARGININE DEMETHYLASE AND LYSYL-HYDROXYLASE JMJD"/>
    <property type="match status" value="1"/>
</dbReference>
<evidence type="ECO:0000313" key="4">
    <source>
        <dbReference type="EMBL" id="KAE8124272.1"/>
    </source>
</evidence>
<evidence type="ECO:0000259" key="3">
    <source>
        <dbReference type="PROSITE" id="PS51184"/>
    </source>
</evidence>
<gene>
    <name evidence="4" type="ORF">FH972_019173</name>
</gene>
<reference evidence="4 5" key="1">
    <citation type="submission" date="2019-06" db="EMBL/GenBank/DDBJ databases">
        <title>A chromosomal-level reference genome of Carpinus fangiana (Coryloideae, Betulaceae).</title>
        <authorList>
            <person name="Yang X."/>
            <person name="Wang Z."/>
            <person name="Zhang L."/>
            <person name="Hao G."/>
            <person name="Liu J."/>
            <person name="Yang Y."/>
        </authorList>
    </citation>
    <scope>NUCLEOTIDE SEQUENCE [LARGE SCALE GENOMIC DNA]</scope>
    <source>
        <strain evidence="4">Cfa_2016G</strain>
        <tissue evidence="4">Leaf</tissue>
    </source>
</reference>
<dbReference type="GO" id="GO:0043565">
    <property type="term" value="F:sequence-specific DNA binding"/>
    <property type="evidence" value="ECO:0007669"/>
    <property type="project" value="TreeGrafter"/>
</dbReference>
<feature type="transmembrane region" description="Helical" evidence="2">
    <location>
        <begin position="331"/>
        <end position="353"/>
    </location>
</feature>
<dbReference type="GO" id="GO:0016706">
    <property type="term" value="F:2-oxoglutarate-dependent dioxygenase activity"/>
    <property type="evidence" value="ECO:0007669"/>
    <property type="project" value="TreeGrafter"/>
</dbReference>
<sequence>MGIRIGGHIEKVNGKEVSYSEFVQKYMEKNQPVVLTGLMDDWKACKDWVLDNGKPNLQFFSTHFGKSRVQVADCSTRDFTDQKRVEMSVSEFVDHWLDNSLQELGSALTNQSNGHPVLYLKDWHFVKEYPEYLAYTTPLFFCDDWLNLYLDNYRMHKDPDTYQANNEISCSDYRFVYMGAKGSWTPLHADVFRSYSWSANVCGKKQWLFLSPSQCNLVFDRNMKSSVYNIFDDVSEKEFPRFKEAIWLECTQEQNEIIFVPSGWYHQVHNLEDTISINHNWFNAYNLSWVWNLLLRDYNEAKEYIEDIRDICDDFEGLCQRNLAANTGMNFYDFFVFITCFCLANLVQLCYLLRDCKSIQSLSSVAQELALNLGSVRKIVDKLKSVGGLAGNHGFFLDMRETLDDPRFFHLCTGLERVYGMIHKQQSCCFDTKKDLVDDLRDLDTTRTYGSQAFTAEDLISFIDNAITKLSCTNCEGIVLPSEWDGA</sequence>
<name>A0A5N6RPS8_9ROSI</name>
<dbReference type="OrthoDB" id="424465at2759"/>
<evidence type="ECO:0000313" key="5">
    <source>
        <dbReference type="Proteomes" id="UP000327013"/>
    </source>
</evidence>
<dbReference type="GO" id="GO:0045905">
    <property type="term" value="P:positive regulation of translational termination"/>
    <property type="evidence" value="ECO:0007669"/>
    <property type="project" value="TreeGrafter"/>
</dbReference>
<dbReference type="AlphaFoldDB" id="A0A5N6RPS8"/>
<dbReference type="EMBL" id="CM017328">
    <property type="protein sequence ID" value="KAE8124272.1"/>
    <property type="molecule type" value="Genomic_DNA"/>
</dbReference>
<dbReference type="InterPro" id="IPR050910">
    <property type="entry name" value="JMJD6_ArgDemeth/LysHydrox"/>
</dbReference>
<dbReference type="Gene3D" id="2.60.120.650">
    <property type="entry name" value="Cupin"/>
    <property type="match status" value="1"/>
</dbReference>
<dbReference type="InterPro" id="IPR003347">
    <property type="entry name" value="JmjC_dom"/>
</dbReference>
<dbReference type="PROSITE" id="PS51184">
    <property type="entry name" value="JMJC"/>
    <property type="match status" value="1"/>
</dbReference>
<dbReference type="PANTHER" id="PTHR12480:SF6">
    <property type="entry name" value="2-OXOGLUTARATE AND IRON-DEPENDENT OXYGENASE JMJD4"/>
    <property type="match status" value="1"/>
</dbReference>
<dbReference type="SMART" id="SM00558">
    <property type="entry name" value="JmjC"/>
    <property type="match status" value="1"/>
</dbReference>
<dbReference type="Proteomes" id="UP000327013">
    <property type="component" value="Chromosome 8"/>
</dbReference>
<keyword evidence="2" id="KW-0472">Membrane</keyword>
<dbReference type="GO" id="GO:0005634">
    <property type="term" value="C:nucleus"/>
    <property type="evidence" value="ECO:0007669"/>
    <property type="project" value="TreeGrafter"/>
</dbReference>
<protein>
    <recommendedName>
        <fullName evidence="3">JmjC domain-containing protein</fullName>
    </recommendedName>
</protein>